<dbReference type="GO" id="GO:0003677">
    <property type="term" value="F:DNA binding"/>
    <property type="evidence" value="ECO:0007669"/>
    <property type="project" value="UniProtKB-KW"/>
</dbReference>
<dbReference type="PANTHER" id="PTHR38445">
    <property type="entry name" value="HTH-TYPE TRANSCRIPTIONAL REPRESSOR YTRA"/>
    <property type="match status" value="1"/>
</dbReference>
<dbReference type="PANTHER" id="PTHR38445:SF9">
    <property type="entry name" value="HTH-TYPE TRANSCRIPTIONAL REPRESSOR YTRA"/>
    <property type="match status" value="1"/>
</dbReference>
<dbReference type="InterPro" id="IPR000524">
    <property type="entry name" value="Tscrpt_reg_HTH_GntR"/>
</dbReference>
<evidence type="ECO:0000313" key="5">
    <source>
        <dbReference type="EMBL" id="HGL17353.1"/>
    </source>
</evidence>
<protein>
    <submittedName>
        <fullName evidence="5">GntR family transcriptional regulator</fullName>
    </submittedName>
</protein>
<evidence type="ECO:0000259" key="4">
    <source>
        <dbReference type="PROSITE" id="PS50949"/>
    </source>
</evidence>
<dbReference type="Gene3D" id="1.10.10.10">
    <property type="entry name" value="Winged helix-like DNA-binding domain superfamily/Winged helix DNA-binding domain"/>
    <property type="match status" value="1"/>
</dbReference>
<evidence type="ECO:0000256" key="1">
    <source>
        <dbReference type="ARBA" id="ARBA00023015"/>
    </source>
</evidence>
<proteinExistence type="predicted"/>
<reference evidence="5" key="1">
    <citation type="journal article" date="2020" name="mSystems">
        <title>Genome- and Community-Level Interaction Insights into Carbon Utilization and Element Cycling Functions of Hydrothermarchaeota in Hydrothermal Sediment.</title>
        <authorList>
            <person name="Zhou Z."/>
            <person name="Liu Y."/>
            <person name="Xu W."/>
            <person name="Pan J."/>
            <person name="Luo Z.H."/>
            <person name="Li M."/>
        </authorList>
    </citation>
    <scope>NUCLEOTIDE SEQUENCE [LARGE SCALE GENOMIC DNA]</scope>
    <source>
        <strain evidence="5">SpSt-69</strain>
    </source>
</reference>
<dbReference type="SMART" id="SM00345">
    <property type="entry name" value="HTH_GNTR"/>
    <property type="match status" value="1"/>
</dbReference>
<keyword evidence="1" id="KW-0805">Transcription regulation</keyword>
<accession>A0A7V4E476</accession>
<keyword evidence="3" id="KW-0804">Transcription</keyword>
<dbReference type="AlphaFoldDB" id="A0A7V4E476"/>
<dbReference type="EMBL" id="DTDJ01000025">
    <property type="protein sequence ID" value="HGL17353.1"/>
    <property type="molecule type" value="Genomic_DNA"/>
</dbReference>
<dbReference type="GO" id="GO:0003700">
    <property type="term" value="F:DNA-binding transcription factor activity"/>
    <property type="evidence" value="ECO:0007669"/>
    <property type="project" value="InterPro"/>
</dbReference>
<dbReference type="InterPro" id="IPR036390">
    <property type="entry name" value="WH_DNA-bd_sf"/>
</dbReference>
<dbReference type="CDD" id="cd07377">
    <property type="entry name" value="WHTH_GntR"/>
    <property type="match status" value="1"/>
</dbReference>
<evidence type="ECO:0000256" key="3">
    <source>
        <dbReference type="ARBA" id="ARBA00023163"/>
    </source>
</evidence>
<evidence type="ECO:0000256" key="2">
    <source>
        <dbReference type="ARBA" id="ARBA00023125"/>
    </source>
</evidence>
<gene>
    <name evidence="5" type="ORF">ENU66_03335</name>
</gene>
<dbReference type="Pfam" id="PF00392">
    <property type="entry name" value="GntR"/>
    <property type="match status" value="1"/>
</dbReference>
<name>A0A7V4E476_UNCW3</name>
<keyword evidence="2" id="KW-0238">DNA-binding</keyword>
<dbReference type="InterPro" id="IPR036388">
    <property type="entry name" value="WH-like_DNA-bd_sf"/>
</dbReference>
<comment type="caution">
    <text evidence="5">The sequence shown here is derived from an EMBL/GenBank/DDBJ whole genome shotgun (WGS) entry which is preliminary data.</text>
</comment>
<sequence length="125" mass="14484">MTLEGLIKPEFDPNLPIYLQIMNFVKKLIVRGILKPGDKVPSVRDMALFLGVNPNTVQKAYEELEREGTIFTRRGQGNFVSEDENIVDKIKERMVKDLIEKYRKELEELGLSKGEIFNLLKEMLE</sequence>
<dbReference type="PROSITE" id="PS50949">
    <property type="entry name" value="HTH_GNTR"/>
    <property type="match status" value="1"/>
</dbReference>
<organism evidence="5">
    <name type="scientific">candidate division WOR-3 bacterium</name>
    <dbReference type="NCBI Taxonomy" id="2052148"/>
    <lineage>
        <taxon>Bacteria</taxon>
        <taxon>Bacteria division WOR-3</taxon>
    </lineage>
</organism>
<feature type="domain" description="HTH gntR-type" evidence="4">
    <location>
        <begin position="15"/>
        <end position="83"/>
    </location>
</feature>
<dbReference type="SUPFAM" id="SSF46785">
    <property type="entry name" value="Winged helix' DNA-binding domain"/>
    <property type="match status" value="1"/>
</dbReference>